<comment type="subunit">
    <text evidence="13">Homodimer.</text>
</comment>
<dbReference type="Pfam" id="PF07973">
    <property type="entry name" value="tRNA_SAD"/>
    <property type="match status" value="1"/>
</dbReference>
<gene>
    <name evidence="13 16" type="primary">thrS</name>
    <name evidence="16" type="ORF">ENV62_07815</name>
</gene>
<comment type="subcellular location">
    <subcellularLocation>
        <location evidence="13">Cytoplasm</location>
    </subcellularLocation>
</comment>
<dbReference type="CDD" id="cd00860">
    <property type="entry name" value="ThrRS_anticodon"/>
    <property type="match status" value="1"/>
</dbReference>
<dbReference type="AlphaFoldDB" id="A0A7C3SJH9"/>
<dbReference type="FunFam" id="3.30.54.20:FF:000002">
    <property type="entry name" value="Threonine--tRNA ligase"/>
    <property type="match status" value="1"/>
</dbReference>
<keyword evidence="5 13" id="KW-0479">Metal-binding</keyword>
<dbReference type="InterPro" id="IPR006195">
    <property type="entry name" value="aa-tRNA-synth_II"/>
</dbReference>
<dbReference type="InterPro" id="IPR047246">
    <property type="entry name" value="ThrRS_anticodon"/>
</dbReference>
<comment type="similarity">
    <text evidence="1 13">Belongs to the class-II aminoacyl-tRNA synthetase family.</text>
</comment>
<keyword evidence="3 13" id="KW-0820">tRNA-binding</keyword>
<dbReference type="InterPro" id="IPR036621">
    <property type="entry name" value="Anticodon-bd_dom_sf"/>
</dbReference>
<dbReference type="CDD" id="cd00771">
    <property type="entry name" value="ThrRS_core"/>
    <property type="match status" value="1"/>
</dbReference>
<comment type="caution">
    <text evidence="16">The sequence shown here is derived from an EMBL/GenBank/DDBJ whole genome shotgun (WGS) entry which is preliminary data.</text>
</comment>
<dbReference type="Gene3D" id="3.30.54.20">
    <property type="match status" value="1"/>
</dbReference>
<dbReference type="InterPro" id="IPR002314">
    <property type="entry name" value="aa-tRNA-synt_IIb"/>
</dbReference>
<proteinExistence type="inferred from homology"/>
<dbReference type="PROSITE" id="PS50862">
    <property type="entry name" value="AA_TRNA_LIGASE_II"/>
    <property type="match status" value="1"/>
</dbReference>
<dbReference type="NCBIfam" id="TIGR00418">
    <property type="entry name" value="thrS"/>
    <property type="match status" value="1"/>
</dbReference>
<dbReference type="InterPro" id="IPR004095">
    <property type="entry name" value="TGS"/>
</dbReference>
<feature type="binding site" evidence="13">
    <location>
        <position position="384"/>
    </location>
    <ligand>
        <name>Zn(2+)</name>
        <dbReference type="ChEBI" id="CHEBI:29105"/>
        <note>catalytic</note>
    </ligand>
</feature>
<keyword evidence="2 13" id="KW-0963">Cytoplasm</keyword>
<dbReference type="PANTHER" id="PTHR11451:SF44">
    <property type="entry name" value="THREONINE--TRNA LIGASE, CHLOROPLASTIC_MITOCHONDRIAL 2"/>
    <property type="match status" value="1"/>
</dbReference>
<dbReference type="InterPro" id="IPR012675">
    <property type="entry name" value="Beta-grasp_dom_sf"/>
</dbReference>
<feature type="domain" description="Aminoacyl-transfer RNA synthetases class-II family profile" evidence="14">
    <location>
        <begin position="241"/>
        <end position="532"/>
    </location>
</feature>
<dbReference type="GO" id="GO:0004829">
    <property type="term" value="F:threonine-tRNA ligase activity"/>
    <property type="evidence" value="ECO:0007669"/>
    <property type="project" value="UniProtKB-UniRule"/>
</dbReference>
<feature type="binding site" evidence="13">
    <location>
        <position position="509"/>
    </location>
    <ligand>
        <name>Zn(2+)</name>
        <dbReference type="ChEBI" id="CHEBI:29105"/>
        <note>catalytic</note>
    </ligand>
</feature>
<evidence type="ECO:0000256" key="2">
    <source>
        <dbReference type="ARBA" id="ARBA00022490"/>
    </source>
</evidence>
<dbReference type="Pfam" id="PF00587">
    <property type="entry name" value="tRNA-synt_2b"/>
    <property type="match status" value="1"/>
</dbReference>
<dbReference type="GO" id="GO:0000049">
    <property type="term" value="F:tRNA binding"/>
    <property type="evidence" value="ECO:0007669"/>
    <property type="project" value="UniProtKB-KW"/>
</dbReference>
<dbReference type="InterPro" id="IPR012947">
    <property type="entry name" value="tRNA_SAD"/>
</dbReference>
<dbReference type="InterPro" id="IPR004154">
    <property type="entry name" value="Anticodon-bd"/>
</dbReference>
<dbReference type="InterPro" id="IPR002320">
    <property type="entry name" value="Thr-tRNA-ligase_IIa"/>
</dbReference>
<dbReference type="SUPFAM" id="SSF55681">
    <property type="entry name" value="Class II aaRS and biotin synthetases"/>
    <property type="match status" value="1"/>
</dbReference>
<comment type="cofactor">
    <cofactor evidence="13">
        <name>Zn(2+)</name>
        <dbReference type="ChEBI" id="CHEBI:29105"/>
    </cofactor>
    <text evidence="13">Binds 1 zinc ion per subunit.</text>
</comment>
<sequence>MITISLVDGPAIKVEEGLTVAEALTALGVALNRRIVAARVNGDLVDLSRSLTRTCTLTPIAVDSPEGLEILRHSTSHVMAEAVRSLFPGIKVAIGPAIETGFYYDFEVKEPFTPEDLAKIEAKMAELVAQDLPFEREEVTKEEAIQLFQQEGETYKLELLREIDQKKVSLYRQGKFVDLCRGPHVPSTGYLKAFKLTGVSGAYWRGDERNPMLQRIYGTAFPTREELERYLEFVEEAKRRDHRRLGRELGLFTIDEEAGAGLVIYHPKGALLRSIIEDFERKLHLKRGYQLVIGPQMLKADLWERSGHMENYREHMYFTEAEGVLYGLKPMNCVAHMLVYRSRVRSYRELPLRYFELGTVLRHERSGVLHGLTRVRQFTQDDAHIICMPEQVEREILGVLDLVAEVMAVFEFDYEVELSTRPERSIGSDADWEQATGALIGALNTRGLPYRICEGEGAFYGPKIDIKLKDALQRRWQCATIQCDFTLPERFDLTYVGPDGHRHRPAMLHRVILGSLERFLGVLIEHYAGAFPIWLAPVQVVLLPITDRVHAYAQEVANVLRSENLRVEVDLRPETLRYKIREAQLQKIPYMVVVGDREAQERTLSPRLRDGTELKGLQIDAFVARLRAESQIPIPAHNP</sequence>
<keyword evidence="10 13" id="KW-0648">Protein biosynthesis</keyword>
<dbReference type="CDD" id="cd01667">
    <property type="entry name" value="TGS_ThrRS"/>
    <property type="match status" value="1"/>
</dbReference>
<dbReference type="Gene3D" id="3.30.980.10">
    <property type="entry name" value="Threonyl-trna Synthetase, Chain A, domain 2"/>
    <property type="match status" value="1"/>
</dbReference>
<keyword evidence="6 13" id="KW-0547">Nucleotide-binding</keyword>
<feature type="domain" description="TGS" evidence="15">
    <location>
        <begin position="1"/>
        <end position="61"/>
    </location>
</feature>
<feature type="region of interest" description="Catalytic" evidence="13">
    <location>
        <begin position="241"/>
        <end position="532"/>
    </location>
</feature>
<keyword evidence="11 13" id="KW-0030">Aminoacyl-tRNA synthetase</keyword>
<dbReference type="InterPro" id="IPR033728">
    <property type="entry name" value="ThrRS_core"/>
</dbReference>
<dbReference type="GO" id="GO:0005829">
    <property type="term" value="C:cytosol"/>
    <property type="evidence" value="ECO:0007669"/>
    <property type="project" value="TreeGrafter"/>
</dbReference>
<evidence type="ECO:0000256" key="8">
    <source>
        <dbReference type="ARBA" id="ARBA00022840"/>
    </source>
</evidence>
<protein>
    <recommendedName>
        <fullName evidence="13">Threonine--tRNA ligase</fullName>
        <ecNumber evidence="13">6.1.1.3</ecNumber>
    </recommendedName>
    <alternativeName>
        <fullName evidence="13">Threonyl-tRNA synthetase</fullName>
        <shortName evidence="13">ThrRS</shortName>
    </alternativeName>
</protein>
<feature type="binding site" evidence="13">
    <location>
        <position position="333"/>
    </location>
    <ligand>
        <name>Zn(2+)</name>
        <dbReference type="ChEBI" id="CHEBI:29105"/>
        <note>catalytic</note>
    </ligand>
</feature>
<dbReference type="GO" id="GO:0046872">
    <property type="term" value="F:metal ion binding"/>
    <property type="evidence" value="ECO:0007669"/>
    <property type="project" value="UniProtKB-KW"/>
</dbReference>
<keyword evidence="4 13" id="KW-0436">Ligase</keyword>
<evidence type="ECO:0000256" key="12">
    <source>
        <dbReference type="ARBA" id="ARBA00049515"/>
    </source>
</evidence>
<dbReference type="HAMAP" id="MF_00184">
    <property type="entry name" value="Thr_tRNA_synth"/>
    <property type="match status" value="1"/>
</dbReference>
<dbReference type="SUPFAM" id="SSF55186">
    <property type="entry name" value="ThrRS/AlaRS common domain"/>
    <property type="match status" value="1"/>
</dbReference>
<evidence type="ECO:0000256" key="6">
    <source>
        <dbReference type="ARBA" id="ARBA00022741"/>
    </source>
</evidence>
<evidence type="ECO:0000256" key="11">
    <source>
        <dbReference type="ARBA" id="ARBA00023146"/>
    </source>
</evidence>
<dbReference type="PRINTS" id="PR01047">
    <property type="entry name" value="TRNASYNTHTHR"/>
</dbReference>
<reference evidence="16" key="1">
    <citation type="journal article" date="2020" name="mSystems">
        <title>Genome- and Community-Level Interaction Insights into Carbon Utilization and Element Cycling Functions of Hydrothermarchaeota in Hydrothermal Sediment.</title>
        <authorList>
            <person name="Zhou Z."/>
            <person name="Liu Y."/>
            <person name="Xu W."/>
            <person name="Pan J."/>
            <person name="Luo Z.H."/>
            <person name="Li M."/>
        </authorList>
    </citation>
    <scope>NUCLEOTIDE SEQUENCE [LARGE SCALE GENOMIC DNA]</scope>
    <source>
        <strain evidence="16">SpSt-776</strain>
    </source>
</reference>
<dbReference type="Gene3D" id="3.40.50.800">
    <property type="entry name" value="Anticodon-binding domain"/>
    <property type="match status" value="1"/>
</dbReference>
<evidence type="ECO:0000259" key="14">
    <source>
        <dbReference type="PROSITE" id="PS50862"/>
    </source>
</evidence>
<dbReference type="FunFam" id="3.30.930.10:FF:000002">
    <property type="entry name" value="Threonine--tRNA ligase"/>
    <property type="match status" value="1"/>
</dbReference>
<dbReference type="SUPFAM" id="SSF52954">
    <property type="entry name" value="Class II aaRS ABD-related"/>
    <property type="match status" value="1"/>
</dbReference>
<evidence type="ECO:0000256" key="1">
    <source>
        <dbReference type="ARBA" id="ARBA00008226"/>
    </source>
</evidence>
<dbReference type="EC" id="6.1.1.3" evidence="13"/>
<evidence type="ECO:0000313" key="16">
    <source>
        <dbReference type="EMBL" id="HGB15124.1"/>
    </source>
</evidence>
<evidence type="ECO:0000259" key="15">
    <source>
        <dbReference type="PROSITE" id="PS51880"/>
    </source>
</evidence>
<dbReference type="FunFam" id="3.30.980.10:FF:000005">
    <property type="entry name" value="Threonyl-tRNA synthetase, mitochondrial"/>
    <property type="match status" value="1"/>
</dbReference>
<dbReference type="InterPro" id="IPR018163">
    <property type="entry name" value="Thr/Ala-tRNA-synth_IIc_edit"/>
</dbReference>
<name>A0A7C3SJH9_9BACT</name>
<keyword evidence="8 13" id="KW-0067">ATP-binding</keyword>
<dbReference type="EMBL" id="DTHB01000049">
    <property type="protein sequence ID" value="HGB15124.1"/>
    <property type="molecule type" value="Genomic_DNA"/>
</dbReference>
<dbReference type="PROSITE" id="PS51880">
    <property type="entry name" value="TGS"/>
    <property type="match status" value="1"/>
</dbReference>
<keyword evidence="7 13" id="KW-0862">Zinc</keyword>
<keyword evidence="9 13" id="KW-0694">RNA-binding</keyword>
<dbReference type="InterPro" id="IPR045864">
    <property type="entry name" value="aa-tRNA-synth_II/BPL/LPL"/>
</dbReference>
<organism evidence="16">
    <name type="scientific">Desulfobacca acetoxidans</name>
    <dbReference type="NCBI Taxonomy" id="60893"/>
    <lineage>
        <taxon>Bacteria</taxon>
        <taxon>Pseudomonadati</taxon>
        <taxon>Thermodesulfobacteriota</taxon>
        <taxon>Desulfobaccia</taxon>
        <taxon>Desulfobaccales</taxon>
        <taxon>Desulfobaccaceae</taxon>
        <taxon>Desulfobacca</taxon>
    </lineage>
</organism>
<dbReference type="Gene3D" id="3.10.20.30">
    <property type="match status" value="1"/>
</dbReference>
<dbReference type="GO" id="GO:0006435">
    <property type="term" value="P:threonyl-tRNA aminoacylation"/>
    <property type="evidence" value="ECO:0007669"/>
    <property type="project" value="UniProtKB-UniRule"/>
</dbReference>
<dbReference type="Pfam" id="PF03129">
    <property type="entry name" value="HGTP_anticodon"/>
    <property type="match status" value="1"/>
</dbReference>
<evidence type="ECO:0000256" key="9">
    <source>
        <dbReference type="ARBA" id="ARBA00022884"/>
    </source>
</evidence>
<evidence type="ECO:0000256" key="5">
    <source>
        <dbReference type="ARBA" id="ARBA00022723"/>
    </source>
</evidence>
<dbReference type="SUPFAM" id="SSF81271">
    <property type="entry name" value="TGS-like"/>
    <property type="match status" value="1"/>
</dbReference>
<dbReference type="GO" id="GO:0005524">
    <property type="term" value="F:ATP binding"/>
    <property type="evidence" value="ECO:0007669"/>
    <property type="project" value="UniProtKB-UniRule"/>
</dbReference>
<evidence type="ECO:0000256" key="7">
    <source>
        <dbReference type="ARBA" id="ARBA00022833"/>
    </source>
</evidence>
<dbReference type="InterPro" id="IPR012676">
    <property type="entry name" value="TGS-like"/>
</dbReference>
<dbReference type="PANTHER" id="PTHR11451">
    <property type="entry name" value="THREONINE-TRNA LIGASE"/>
    <property type="match status" value="1"/>
</dbReference>
<comment type="catalytic activity">
    <reaction evidence="12 13">
        <text>tRNA(Thr) + L-threonine + ATP = L-threonyl-tRNA(Thr) + AMP + diphosphate + H(+)</text>
        <dbReference type="Rhea" id="RHEA:24624"/>
        <dbReference type="Rhea" id="RHEA-COMP:9670"/>
        <dbReference type="Rhea" id="RHEA-COMP:9704"/>
        <dbReference type="ChEBI" id="CHEBI:15378"/>
        <dbReference type="ChEBI" id="CHEBI:30616"/>
        <dbReference type="ChEBI" id="CHEBI:33019"/>
        <dbReference type="ChEBI" id="CHEBI:57926"/>
        <dbReference type="ChEBI" id="CHEBI:78442"/>
        <dbReference type="ChEBI" id="CHEBI:78534"/>
        <dbReference type="ChEBI" id="CHEBI:456215"/>
        <dbReference type="EC" id="6.1.1.3"/>
    </reaction>
</comment>
<accession>A0A7C3SJH9</accession>
<evidence type="ECO:0000256" key="4">
    <source>
        <dbReference type="ARBA" id="ARBA00022598"/>
    </source>
</evidence>
<evidence type="ECO:0000256" key="10">
    <source>
        <dbReference type="ARBA" id="ARBA00022917"/>
    </source>
</evidence>
<evidence type="ECO:0000256" key="3">
    <source>
        <dbReference type="ARBA" id="ARBA00022555"/>
    </source>
</evidence>
<evidence type="ECO:0000256" key="13">
    <source>
        <dbReference type="HAMAP-Rule" id="MF_00184"/>
    </source>
</evidence>
<dbReference type="FunFam" id="3.40.50.800:FF:000001">
    <property type="entry name" value="Threonine--tRNA ligase"/>
    <property type="match status" value="1"/>
</dbReference>
<dbReference type="SMART" id="SM00863">
    <property type="entry name" value="tRNA_SAD"/>
    <property type="match status" value="1"/>
</dbReference>
<dbReference type="Gene3D" id="3.30.930.10">
    <property type="entry name" value="Bira Bifunctional Protein, Domain 2"/>
    <property type="match status" value="1"/>
</dbReference>